<name>A0ABN8CSW3_9STRA</name>
<reference evidence="1 2" key="1">
    <citation type="submission" date="2021-11" db="EMBL/GenBank/DDBJ databases">
        <authorList>
            <person name="Islam A."/>
            <person name="Islam S."/>
            <person name="Flora M.S."/>
            <person name="Rahman M."/>
            <person name="Ziaur R.M."/>
            <person name="Epstein J.H."/>
            <person name="Hassan M."/>
            <person name="Klassen M."/>
            <person name="Woodard K."/>
            <person name="Webb A."/>
            <person name="Webby R.J."/>
            <person name="El Zowalaty M.E."/>
        </authorList>
    </citation>
    <scope>NUCLEOTIDE SEQUENCE [LARGE SCALE GENOMIC DNA]</scope>
    <source>
        <strain evidence="1">Pbs1</strain>
    </source>
</reference>
<accession>A0ABN8CSW3</accession>
<protein>
    <submittedName>
        <fullName evidence="1">Uncharacterized protein</fullName>
    </submittedName>
</protein>
<dbReference type="Proteomes" id="UP001158986">
    <property type="component" value="Unassembled WGS sequence"/>
</dbReference>
<proteinExistence type="predicted"/>
<keyword evidence="2" id="KW-1185">Reference proteome</keyword>
<sequence length="81" mass="9044">MGHSGMEVSQVDLTDVGQHDFDYIFCGCLPWIRPISPLRSPSDQRSGMWYGPNLDLDPGIIISRQKNDSISARPAPPRLFS</sequence>
<organism evidence="1 2">
    <name type="scientific">Peronospora belbahrii</name>
    <dbReference type="NCBI Taxonomy" id="622444"/>
    <lineage>
        <taxon>Eukaryota</taxon>
        <taxon>Sar</taxon>
        <taxon>Stramenopiles</taxon>
        <taxon>Oomycota</taxon>
        <taxon>Peronosporomycetes</taxon>
        <taxon>Peronosporales</taxon>
        <taxon>Peronosporaceae</taxon>
        <taxon>Peronospora</taxon>
    </lineage>
</organism>
<comment type="caution">
    <text evidence="1">The sequence shown here is derived from an EMBL/GenBank/DDBJ whole genome shotgun (WGS) entry which is preliminary data.</text>
</comment>
<evidence type="ECO:0000313" key="2">
    <source>
        <dbReference type="Proteomes" id="UP001158986"/>
    </source>
</evidence>
<dbReference type="EMBL" id="CAKLCB010000158">
    <property type="protein sequence ID" value="CAH0516225.1"/>
    <property type="molecule type" value="Genomic_DNA"/>
</dbReference>
<evidence type="ECO:0000313" key="1">
    <source>
        <dbReference type="EMBL" id="CAH0516225.1"/>
    </source>
</evidence>
<gene>
    <name evidence="1" type="ORF">PBS001_LOCUS2905</name>
</gene>